<evidence type="ECO:0000313" key="3">
    <source>
        <dbReference type="Proteomes" id="UP001500575"/>
    </source>
</evidence>
<dbReference type="SUPFAM" id="SSF53756">
    <property type="entry name" value="UDP-Glycosyltransferase/glycogen phosphorylase"/>
    <property type="match status" value="1"/>
</dbReference>
<dbReference type="Pfam" id="PF13524">
    <property type="entry name" value="Glyco_trans_1_2"/>
    <property type="match status" value="1"/>
</dbReference>
<dbReference type="Gene3D" id="3.40.50.2000">
    <property type="entry name" value="Glycogen Phosphorylase B"/>
    <property type="match status" value="1"/>
</dbReference>
<reference evidence="3" key="1">
    <citation type="journal article" date="2019" name="Int. J. Syst. Evol. Microbiol.">
        <title>The Global Catalogue of Microorganisms (GCM) 10K type strain sequencing project: providing services to taxonomists for standard genome sequencing and annotation.</title>
        <authorList>
            <consortium name="The Broad Institute Genomics Platform"/>
            <consortium name="The Broad Institute Genome Sequencing Center for Infectious Disease"/>
            <person name="Wu L."/>
            <person name="Ma J."/>
        </authorList>
    </citation>
    <scope>NUCLEOTIDE SEQUENCE [LARGE SCALE GENOMIC DNA]</scope>
    <source>
        <strain evidence="3">JCM 16021</strain>
    </source>
</reference>
<protein>
    <recommendedName>
        <fullName evidence="1">Spore protein YkvP/CgeB glycosyl transferase-like domain-containing protein</fullName>
    </recommendedName>
</protein>
<sequence length="356" mass="39525">MGDHVRSLVLTDADLEQYAAEHAAGERPGLRPYGMERLEDLGHRLRSVPMRAGGRLVEALEHRTGRRFGRALRAAPVARDSDLVLAVLEQWAWAPGVLARVPRSPYWRLPLVSVVCWAAEDLRTRPERERRRVRALLARSDLVGYWSRNQTETYVAHGIEPDRLVPLTFGVETAFFDGDPDRERDIEVLSVGVDRGRDYATLAAAMRGSTVQVQVLSRPANLAGLDLPPNVRAIGTVPQREYAALLRRARVVVVATHDLAYPTGQTVALEAAAAGAAVVVTWTQAMSEYFSDGETALMPPVGDPLALRGSVERLVADDGLRRRLGHAGREHVLRGHDSARMWDELDRALVERELRR</sequence>
<dbReference type="RefSeq" id="WP_344304221.1">
    <property type="nucleotide sequence ID" value="NZ_BAAAQQ010000012.1"/>
</dbReference>
<feature type="domain" description="Spore protein YkvP/CgeB glycosyl transferase-like" evidence="1">
    <location>
        <begin position="222"/>
        <end position="345"/>
    </location>
</feature>
<name>A0ABP5K4Z8_9ACTN</name>
<comment type="caution">
    <text evidence="2">The sequence shown here is derived from an EMBL/GenBank/DDBJ whole genome shotgun (WGS) entry which is preliminary data.</text>
</comment>
<organism evidence="2 3">
    <name type="scientific">Nocardioides bigeumensis</name>
    <dbReference type="NCBI Taxonomy" id="433657"/>
    <lineage>
        <taxon>Bacteria</taxon>
        <taxon>Bacillati</taxon>
        <taxon>Actinomycetota</taxon>
        <taxon>Actinomycetes</taxon>
        <taxon>Propionibacteriales</taxon>
        <taxon>Nocardioidaceae</taxon>
        <taxon>Nocardioides</taxon>
    </lineage>
</organism>
<dbReference type="Proteomes" id="UP001500575">
    <property type="component" value="Unassembled WGS sequence"/>
</dbReference>
<dbReference type="InterPro" id="IPR050194">
    <property type="entry name" value="Glycosyltransferase_grp1"/>
</dbReference>
<dbReference type="InterPro" id="IPR055259">
    <property type="entry name" value="YkvP/CgeB_Glyco_trans-like"/>
</dbReference>
<evidence type="ECO:0000313" key="2">
    <source>
        <dbReference type="EMBL" id="GAA2127185.1"/>
    </source>
</evidence>
<proteinExistence type="predicted"/>
<keyword evidence="3" id="KW-1185">Reference proteome</keyword>
<dbReference type="PANTHER" id="PTHR45947:SF3">
    <property type="entry name" value="SULFOQUINOVOSYL TRANSFERASE SQD2"/>
    <property type="match status" value="1"/>
</dbReference>
<dbReference type="EMBL" id="BAAAQQ010000012">
    <property type="protein sequence ID" value="GAA2127185.1"/>
    <property type="molecule type" value="Genomic_DNA"/>
</dbReference>
<dbReference type="PANTHER" id="PTHR45947">
    <property type="entry name" value="SULFOQUINOVOSYL TRANSFERASE SQD2"/>
    <property type="match status" value="1"/>
</dbReference>
<evidence type="ECO:0000259" key="1">
    <source>
        <dbReference type="Pfam" id="PF13524"/>
    </source>
</evidence>
<gene>
    <name evidence="2" type="ORF">GCM10009843_26360</name>
</gene>
<accession>A0ABP5K4Z8</accession>